<reference evidence="3 4" key="1">
    <citation type="submission" date="2023-11" db="EMBL/GenBank/DDBJ databases">
        <title>From the Deep-Sea to the Surface: Bacterial Genomes Isolated from the Moytirra Hydrothermal Vent Plume.</title>
        <authorList>
            <person name="Major S.R."/>
        </authorList>
    </citation>
    <scope>NUCLEOTIDE SEQUENCE [LARGE SCALE GENOMIC DNA]</scope>
    <source>
        <strain evidence="3 4">OXR-9</strain>
        <plasmid evidence="3 4">unnamed02</plasmid>
    </source>
</reference>
<geneLocation type="plasmid" evidence="3 4">
    <name>unnamed02</name>
</geneLocation>
<dbReference type="InterPro" id="IPR046342">
    <property type="entry name" value="CBS_dom_sf"/>
</dbReference>
<dbReference type="InterPro" id="IPR005835">
    <property type="entry name" value="NTP_transferase_dom"/>
</dbReference>
<protein>
    <submittedName>
        <fullName evidence="3">Nucleotidyltransferase family protein</fullName>
    </submittedName>
</protein>
<evidence type="ECO:0000256" key="1">
    <source>
        <dbReference type="PROSITE-ProRule" id="PRU00703"/>
    </source>
</evidence>
<evidence type="ECO:0000259" key="2">
    <source>
        <dbReference type="PROSITE" id="PS51371"/>
    </source>
</evidence>
<name>A0ABZ0V4D1_9RHOB</name>
<organism evidence="3 4">
    <name type="scientific">Sulfitobacter faviae</name>
    <dbReference type="NCBI Taxonomy" id="1775881"/>
    <lineage>
        <taxon>Bacteria</taxon>
        <taxon>Pseudomonadati</taxon>
        <taxon>Pseudomonadota</taxon>
        <taxon>Alphaproteobacteria</taxon>
        <taxon>Rhodobacterales</taxon>
        <taxon>Roseobacteraceae</taxon>
        <taxon>Sulfitobacter</taxon>
    </lineage>
</organism>
<dbReference type="SUPFAM" id="SSF54631">
    <property type="entry name" value="CBS-domain pair"/>
    <property type="match status" value="1"/>
</dbReference>
<dbReference type="Pfam" id="PF00483">
    <property type="entry name" value="NTP_transferase"/>
    <property type="match status" value="1"/>
</dbReference>
<accession>A0ABZ0V4D1</accession>
<dbReference type="PROSITE" id="PS51371">
    <property type="entry name" value="CBS"/>
    <property type="match status" value="1"/>
</dbReference>
<dbReference type="Gene3D" id="3.90.550.10">
    <property type="entry name" value="Spore Coat Polysaccharide Biosynthesis Protein SpsA, Chain A"/>
    <property type="match status" value="1"/>
</dbReference>
<dbReference type="PANTHER" id="PTHR22572">
    <property type="entry name" value="SUGAR-1-PHOSPHATE GUANYL TRANSFERASE"/>
    <property type="match status" value="1"/>
</dbReference>
<dbReference type="Pfam" id="PF00571">
    <property type="entry name" value="CBS"/>
    <property type="match status" value="2"/>
</dbReference>
<dbReference type="InterPro" id="IPR000644">
    <property type="entry name" value="CBS_dom"/>
</dbReference>
<dbReference type="Proteomes" id="UP001326567">
    <property type="component" value="Plasmid unnamed02"/>
</dbReference>
<keyword evidence="4" id="KW-1185">Reference proteome</keyword>
<feature type="domain" description="CBS" evidence="2">
    <location>
        <begin position="1"/>
        <end position="62"/>
    </location>
</feature>
<dbReference type="Gene3D" id="3.10.580.10">
    <property type="entry name" value="CBS-domain"/>
    <property type="match status" value="1"/>
</dbReference>
<evidence type="ECO:0000313" key="3">
    <source>
        <dbReference type="EMBL" id="WPZ23583.1"/>
    </source>
</evidence>
<dbReference type="RefSeq" id="WP_322329949.1">
    <property type="nucleotide sequence ID" value="NZ_CP139727.1"/>
</dbReference>
<sequence>MTDIEPRWRRAMLPPDATLAQTIENLNEVAIKIALCVNAEGRLIGAVTDGDLRRGLVRGLSMQDSISQIANHNPLVVPESAERDMVRALMKANRVLQVPVVDAEGRVVGLHLWDTIEEVPSHDHMMIIMAGGKGTRLRPHTENCPKPMLPVAGKPMLQHIIERAKSQGFSRFVLSLNYLGQMIRDYFGDGSAHGVRIAYVDEDEPLGTAGALSLIQPRPDSAFVVTNGDVLTDIDYRELIEFHERHNAHGVMAVRLYEWTNPYGVVQMDGVEITGFAEKPVSRSHINAGVYAFEPGVLDQLALHRHCDMPTLFDRLRDAGHRTVAYPMHEPWFDVGRPDDLERANAALMKRAENKH</sequence>
<keyword evidence="1" id="KW-0129">CBS domain</keyword>
<evidence type="ECO:0000313" key="4">
    <source>
        <dbReference type="Proteomes" id="UP001326567"/>
    </source>
</evidence>
<dbReference type="InterPro" id="IPR050486">
    <property type="entry name" value="Mannose-1P_guanyltransferase"/>
</dbReference>
<dbReference type="InterPro" id="IPR029044">
    <property type="entry name" value="Nucleotide-diphossugar_trans"/>
</dbReference>
<gene>
    <name evidence="3" type="ORF">T7987_17065</name>
</gene>
<keyword evidence="3" id="KW-0614">Plasmid</keyword>
<proteinExistence type="predicted"/>
<dbReference type="SUPFAM" id="SSF53448">
    <property type="entry name" value="Nucleotide-diphospho-sugar transferases"/>
    <property type="match status" value="1"/>
</dbReference>
<dbReference type="CDD" id="cd04607">
    <property type="entry name" value="CBS_pair_NTP_transferase_assoc"/>
    <property type="match status" value="1"/>
</dbReference>
<dbReference type="CDD" id="cd06426">
    <property type="entry name" value="NTP_transferase_like_2"/>
    <property type="match status" value="1"/>
</dbReference>
<dbReference type="EMBL" id="CP139727">
    <property type="protein sequence ID" value="WPZ23583.1"/>
    <property type="molecule type" value="Genomic_DNA"/>
</dbReference>